<gene>
    <name evidence="2" type="ORF">EKN29_08890</name>
</gene>
<keyword evidence="1" id="KW-0472">Membrane</keyword>
<evidence type="ECO:0000313" key="2">
    <source>
        <dbReference type="EMBL" id="RTQ25193.1"/>
    </source>
</evidence>
<organism evidence="2 3">
    <name type="scientific">Enterobacter mori</name>
    <dbReference type="NCBI Taxonomy" id="539813"/>
    <lineage>
        <taxon>Bacteria</taxon>
        <taxon>Pseudomonadati</taxon>
        <taxon>Pseudomonadota</taxon>
        <taxon>Gammaproteobacteria</taxon>
        <taxon>Enterobacterales</taxon>
        <taxon>Enterobacteriaceae</taxon>
        <taxon>Enterobacter</taxon>
    </lineage>
</organism>
<name>A0A9Q7K4J0_9ENTR</name>
<evidence type="ECO:0000313" key="3">
    <source>
        <dbReference type="Proteomes" id="UP000282263"/>
    </source>
</evidence>
<dbReference type="Proteomes" id="UP000282263">
    <property type="component" value="Unassembled WGS sequence"/>
</dbReference>
<accession>A0A9Q7K4J0</accession>
<comment type="caution">
    <text evidence="2">The sequence shown here is derived from an EMBL/GenBank/DDBJ whole genome shotgun (WGS) entry which is preliminary data.</text>
</comment>
<keyword evidence="1" id="KW-1133">Transmembrane helix</keyword>
<sequence length="157" mass="18203">MTRKKIGLVIAFNLLLIIMAVAWYRHTPPLPVICEGNLTFTQQRDDNNFTFDGEILMRFHPDGTGYFTLNGNVQNIRQGWEVSRQETFNWRHMHDTLFEIAIIKVERFSHDELPDGVFEKYVAGLTPGQKRLLTIERTPEEAMVIGNFYSPLLICSE</sequence>
<dbReference type="EMBL" id="RXPP01000007">
    <property type="protein sequence ID" value="RTQ25193.1"/>
    <property type="molecule type" value="Genomic_DNA"/>
</dbReference>
<proteinExistence type="predicted"/>
<dbReference type="RefSeq" id="WP_126816029.1">
    <property type="nucleotide sequence ID" value="NZ_JAJHUL010000003.1"/>
</dbReference>
<protein>
    <submittedName>
        <fullName evidence="2">Uncharacterized protein</fullName>
    </submittedName>
</protein>
<evidence type="ECO:0000256" key="1">
    <source>
        <dbReference type="SAM" id="Phobius"/>
    </source>
</evidence>
<reference evidence="2 3" key="1">
    <citation type="submission" date="2018-12" db="EMBL/GenBank/DDBJ databases">
        <title>The Batch Genome Submission of Enterobacter spp. strains.</title>
        <authorList>
            <person name="Wei L."/>
            <person name="Wu W."/>
            <person name="Lin J."/>
            <person name="Zhang X."/>
            <person name="Feng Y."/>
            <person name="Zong Z."/>
        </authorList>
    </citation>
    <scope>NUCLEOTIDE SEQUENCE [LARGE SCALE GENOMIC DNA]</scope>
    <source>
        <strain evidence="2 3">SCEM020047</strain>
    </source>
</reference>
<dbReference type="AlphaFoldDB" id="A0A9Q7K4J0"/>
<feature type="transmembrane region" description="Helical" evidence="1">
    <location>
        <begin position="7"/>
        <end position="24"/>
    </location>
</feature>
<keyword evidence="1" id="KW-0812">Transmembrane</keyword>